<dbReference type="RefSeq" id="WP_202835442.1">
    <property type="nucleotide sequence ID" value="NZ_JAETWB010000054.1"/>
</dbReference>
<dbReference type="PANTHER" id="PTHR43409">
    <property type="entry name" value="ANAEROBIC MAGNESIUM-PROTOPORPHYRIN IX MONOMETHYL ESTER CYCLASE-RELATED"/>
    <property type="match status" value="1"/>
</dbReference>
<dbReference type="Pfam" id="PF04055">
    <property type="entry name" value="Radical_SAM"/>
    <property type="match status" value="1"/>
</dbReference>
<reference evidence="7 8" key="1">
    <citation type="submission" date="2021-01" db="EMBL/GenBank/DDBJ databases">
        <title>Belnapia mucosa sp. nov. and Belnapia arida sp. nov., isolated from the Tabernas Desert (Almeria, Spain).</title>
        <authorList>
            <person name="Molina-Menor E."/>
            <person name="Vidal-Verdu A."/>
            <person name="Calonge A."/>
            <person name="Satari L."/>
            <person name="Pereto J."/>
            <person name="Porcar M."/>
        </authorList>
    </citation>
    <scope>NUCLEOTIDE SEQUENCE [LARGE SCALE GENOMIC DNA]</scope>
    <source>
        <strain evidence="7 8">T18</strain>
    </source>
</reference>
<sequence length="429" mass="47468">MRVALVNPPWRFDGSIYFGCREPHLPLELGYSKALLEAAGHVVLMVDAHLFALPLAEAVAEVVAFQPDMTVVTTAPSYLFWRCAPPELRVPREFLLALDGRGGRTVAVGPHGSATPAAALRKLGVDVVVRGECEEIILRLAGEGDLARVPAIAFREGDEIRVAGAPHAGAFVTLPALRWPDSWIARHHHHHHRFDAQPAMPGAEVEASRGCPYSCSFCAKIDFRDAYRRRPLAPLLDELDGLIAQGVGYVYFIDEIFLPQRALLEALVGRNLQFGIQTRLDLWKPEMLDLLGAAGCVSIEAGVESLTPEGRAALDKNCRMSTEELTERLLHAKRRVPFVQANLIKTPGDDPDMIAAWREALRRGGVWANDPVPLYPYPSSPDYHRLWGAPDDEAWERAHTYYLAQFSVLSDIQDDRVALLPELEAACCR</sequence>
<accession>A0ABS1UC26</accession>
<keyword evidence="4" id="KW-0408">Iron</keyword>
<dbReference type="PROSITE" id="PS51918">
    <property type="entry name" value="RADICAL_SAM"/>
    <property type="match status" value="1"/>
</dbReference>
<dbReference type="Proteomes" id="UP000660885">
    <property type="component" value="Unassembled WGS sequence"/>
</dbReference>
<evidence type="ECO:0000313" key="8">
    <source>
        <dbReference type="Proteomes" id="UP000660885"/>
    </source>
</evidence>
<organism evidence="7 8">
    <name type="scientific">Belnapia arida</name>
    <dbReference type="NCBI Taxonomy" id="2804533"/>
    <lineage>
        <taxon>Bacteria</taxon>
        <taxon>Pseudomonadati</taxon>
        <taxon>Pseudomonadota</taxon>
        <taxon>Alphaproteobacteria</taxon>
        <taxon>Acetobacterales</taxon>
        <taxon>Roseomonadaceae</taxon>
        <taxon>Belnapia</taxon>
    </lineage>
</organism>
<comment type="cofactor">
    <cofactor evidence="1">
        <name>[4Fe-4S] cluster</name>
        <dbReference type="ChEBI" id="CHEBI:49883"/>
    </cofactor>
</comment>
<comment type="caution">
    <text evidence="7">The sequence shown here is derived from an EMBL/GenBank/DDBJ whole genome shotgun (WGS) entry which is preliminary data.</text>
</comment>
<protein>
    <submittedName>
        <fullName evidence="7">TIGR04295 family B12-binding domain-containing radical SAM protein</fullName>
    </submittedName>
</protein>
<keyword evidence="2" id="KW-0949">S-adenosyl-L-methionine</keyword>
<dbReference type="EMBL" id="JAETWB010000054">
    <property type="protein sequence ID" value="MBL6082231.1"/>
    <property type="molecule type" value="Genomic_DNA"/>
</dbReference>
<evidence type="ECO:0000256" key="2">
    <source>
        <dbReference type="ARBA" id="ARBA00022691"/>
    </source>
</evidence>
<evidence type="ECO:0000313" key="7">
    <source>
        <dbReference type="EMBL" id="MBL6082231.1"/>
    </source>
</evidence>
<dbReference type="SUPFAM" id="SSF102114">
    <property type="entry name" value="Radical SAM enzymes"/>
    <property type="match status" value="1"/>
</dbReference>
<dbReference type="Gene3D" id="3.80.30.20">
    <property type="entry name" value="tm_1862 like domain"/>
    <property type="match status" value="1"/>
</dbReference>
<gene>
    <name evidence="7" type="ORF">JMJ56_30095</name>
</gene>
<dbReference type="SFLD" id="SFLDG01082">
    <property type="entry name" value="B12-binding_domain_containing"/>
    <property type="match status" value="1"/>
</dbReference>
<evidence type="ECO:0000256" key="3">
    <source>
        <dbReference type="ARBA" id="ARBA00022723"/>
    </source>
</evidence>
<dbReference type="InterPro" id="IPR023404">
    <property type="entry name" value="rSAM_horseshoe"/>
</dbReference>
<name>A0ABS1UC26_9PROT</name>
<evidence type="ECO:0000256" key="4">
    <source>
        <dbReference type="ARBA" id="ARBA00023004"/>
    </source>
</evidence>
<evidence type="ECO:0000259" key="6">
    <source>
        <dbReference type="PROSITE" id="PS51918"/>
    </source>
</evidence>
<dbReference type="InterPro" id="IPR006638">
    <property type="entry name" value="Elp3/MiaA/NifB-like_rSAM"/>
</dbReference>
<dbReference type="NCBIfam" id="TIGR04295">
    <property type="entry name" value="B12_rSAM_oligo"/>
    <property type="match status" value="1"/>
</dbReference>
<dbReference type="InterPro" id="IPR051198">
    <property type="entry name" value="BchE-like"/>
</dbReference>
<dbReference type="CDD" id="cd01335">
    <property type="entry name" value="Radical_SAM"/>
    <property type="match status" value="1"/>
</dbReference>
<feature type="domain" description="Radical SAM core" evidence="6">
    <location>
        <begin position="197"/>
        <end position="415"/>
    </location>
</feature>
<keyword evidence="8" id="KW-1185">Reference proteome</keyword>
<proteinExistence type="predicted"/>
<evidence type="ECO:0000256" key="1">
    <source>
        <dbReference type="ARBA" id="ARBA00001966"/>
    </source>
</evidence>
<dbReference type="InterPro" id="IPR027559">
    <property type="entry name" value="B12_rSAM_oligo"/>
</dbReference>
<dbReference type="PANTHER" id="PTHR43409:SF7">
    <property type="entry name" value="BLL1977 PROTEIN"/>
    <property type="match status" value="1"/>
</dbReference>
<dbReference type="InterPro" id="IPR007197">
    <property type="entry name" value="rSAM"/>
</dbReference>
<dbReference type="SFLD" id="SFLDS00029">
    <property type="entry name" value="Radical_SAM"/>
    <property type="match status" value="1"/>
</dbReference>
<keyword evidence="3" id="KW-0479">Metal-binding</keyword>
<keyword evidence="5" id="KW-0411">Iron-sulfur</keyword>
<dbReference type="SMART" id="SM00729">
    <property type="entry name" value="Elp3"/>
    <property type="match status" value="1"/>
</dbReference>
<dbReference type="Gene3D" id="3.40.50.280">
    <property type="entry name" value="Cobalamin-binding domain"/>
    <property type="match status" value="1"/>
</dbReference>
<evidence type="ECO:0000256" key="5">
    <source>
        <dbReference type="ARBA" id="ARBA00023014"/>
    </source>
</evidence>
<dbReference type="InterPro" id="IPR058240">
    <property type="entry name" value="rSAM_sf"/>
</dbReference>